<name>A0ABM9AUK5_9BACT</name>
<protein>
    <recommendedName>
        <fullName evidence="4">DUF983 domain-containing protein</fullName>
    </recommendedName>
</protein>
<sequence length="130" mass="15655">MLVEKESMNKLEATIKMKCPRCHEGDLFETKNPFSWRKLTKMHTNCSSCGLKYERETGFFYGAMYISSIINMMFFVIATVAYYVYFDIRVDWRIYIWSYVLFTVLITPLLYRLSRSIWLEIFNDYQPQSK</sequence>
<evidence type="ECO:0000313" key="3">
    <source>
        <dbReference type="Proteomes" id="UP000837932"/>
    </source>
</evidence>
<feature type="transmembrane region" description="Helical" evidence="1">
    <location>
        <begin position="92"/>
        <end position="111"/>
    </location>
</feature>
<dbReference type="Proteomes" id="UP000837932">
    <property type="component" value="Unassembled WGS sequence"/>
</dbReference>
<dbReference type="RefSeq" id="WP_238807799.1">
    <property type="nucleotide sequence ID" value="NZ_CAKLPY010000002.1"/>
</dbReference>
<dbReference type="EMBL" id="CAKLPY010000002">
    <property type="protein sequence ID" value="CAH0997197.1"/>
    <property type="molecule type" value="Genomic_DNA"/>
</dbReference>
<keyword evidence="1" id="KW-0472">Membrane</keyword>
<keyword evidence="3" id="KW-1185">Reference proteome</keyword>
<feature type="transmembrane region" description="Helical" evidence="1">
    <location>
        <begin position="59"/>
        <end position="86"/>
    </location>
</feature>
<organism evidence="2 3">
    <name type="scientific">Emticicia aquatica</name>
    <dbReference type="NCBI Taxonomy" id="1681835"/>
    <lineage>
        <taxon>Bacteria</taxon>
        <taxon>Pseudomonadati</taxon>
        <taxon>Bacteroidota</taxon>
        <taxon>Cytophagia</taxon>
        <taxon>Cytophagales</taxon>
        <taxon>Leadbetterellaceae</taxon>
        <taxon>Emticicia</taxon>
    </lineage>
</organism>
<evidence type="ECO:0000256" key="1">
    <source>
        <dbReference type="SAM" id="Phobius"/>
    </source>
</evidence>
<keyword evidence="1" id="KW-0812">Transmembrane</keyword>
<accession>A0ABM9AUK5</accession>
<dbReference type="InterPro" id="IPR009325">
    <property type="entry name" value="DUF983"/>
</dbReference>
<gene>
    <name evidence="2" type="ORF">EMA8858_03336</name>
</gene>
<reference evidence="2" key="1">
    <citation type="submission" date="2021-12" db="EMBL/GenBank/DDBJ databases">
        <authorList>
            <person name="Rodrigo-Torres L."/>
            <person name="Arahal R. D."/>
            <person name="Lucena T."/>
        </authorList>
    </citation>
    <scope>NUCLEOTIDE SEQUENCE</scope>
    <source>
        <strain evidence="2">CECT 8858</strain>
    </source>
</reference>
<evidence type="ECO:0008006" key="4">
    <source>
        <dbReference type="Google" id="ProtNLM"/>
    </source>
</evidence>
<evidence type="ECO:0000313" key="2">
    <source>
        <dbReference type="EMBL" id="CAH0997197.1"/>
    </source>
</evidence>
<keyword evidence="1" id="KW-1133">Transmembrane helix</keyword>
<proteinExistence type="predicted"/>
<comment type="caution">
    <text evidence="2">The sequence shown here is derived from an EMBL/GenBank/DDBJ whole genome shotgun (WGS) entry which is preliminary data.</text>
</comment>
<dbReference type="Pfam" id="PF06170">
    <property type="entry name" value="DUF983"/>
    <property type="match status" value="1"/>
</dbReference>